<name>A0A9Q0RW34_9DIPT</name>
<dbReference type="Pfam" id="PF06418">
    <property type="entry name" value="CTP_synth_N"/>
    <property type="match status" value="1"/>
</dbReference>
<keyword evidence="7 9" id="KW-0665">Pyrimidine biosynthesis</keyword>
<comment type="pathway">
    <text evidence="1 9">Pyrimidine metabolism; CTP biosynthesis via de novo pathway; CTP from UDP: step 2/2.</text>
</comment>
<dbReference type="EMBL" id="WJQU01000644">
    <property type="protein sequence ID" value="KAJ6634346.1"/>
    <property type="molecule type" value="Genomic_DNA"/>
</dbReference>
<comment type="similarity">
    <text evidence="2 9">Belongs to the CTP synthase family.</text>
</comment>
<dbReference type="GO" id="GO:0019856">
    <property type="term" value="P:pyrimidine nucleobase biosynthetic process"/>
    <property type="evidence" value="ECO:0007669"/>
    <property type="project" value="TreeGrafter"/>
</dbReference>
<proteinExistence type="inferred from homology"/>
<feature type="domain" description="Glutamine amidotransferase" evidence="10">
    <location>
        <begin position="321"/>
        <end position="427"/>
    </location>
</feature>
<comment type="catalytic activity">
    <reaction evidence="8 9">
        <text>UTP + L-glutamine + ATP + H2O = CTP + L-glutamate + ADP + phosphate + 2 H(+)</text>
        <dbReference type="Rhea" id="RHEA:26426"/>
        <dbReference type="ChEBI" id="CHEBI:15377"/>
        <dbReference type="ChEBI" id="CHEBI:15378"/>
        <dbReference type="ChEBI" id="CHEBI:29985"/>
        <dbReference type="ChEBI" id="CHEBI:30616"/>
        <dbReference type="ChEBI" id="CHEBI:37563"/>
        <dbReference type="ChEBI" id="CHEBI:43474"/>
        <dbReference type="ChEBI" id="CHEBI:46398"/>
        <dbReference type="ChEBI" id="CHEBI:58359"/>
        <dbReference type="ChEBI" id="CHEBI:456216"/>
        <dbReference type="EC" id="6.3.4.2"/>
    </reaction>
</comment>
<dbReference type="OrthoDB" id="1739076at2759"/>
<evidence type="ECO:0000256" key="4">
    <source>
        <dbReference type="ARBA" id="ARBA00022741"/>
    </source>
</evidence>
<organism evidence="12 13">
    <name type="scientific">Pseudolycoriella hygida</name>
    <dbReference type="NCBI Taxonomy" id="35572"/>
    <lineage>
        <taxon>Eukaryota</taxon>
        <taxon>Metazoa</taxon>
        <taxon>Ecdysozoa</taxon>
        <taxon>Arthropoda</taxon>
        <taxon>Hexapoda</taxon>
        <taxon>Insecta</taxon>
        <taxon>Pterygota</taxon>
        <taxon>Neoptera</taxon>
        <taxon>Endopterygota</taxon>
        <taxon>Diptera</taxon>
        <taxon>Nematocera</taxon>
        <taxon>Sciaroidea</taxon>
        <taxon>Sciaridae</taxon>
        <taxon>Pseudolycoriella</taxon>
    </lineage>
</organism>
<dbReference type="InterPro" id="IPR017926">
    <property type="entry name" value="GATASE"/>
</dbReference>
<evidence type="ECO:0000256" key="2">
    <source>
        <dbReference type="ARBA" id="ARBA00007533"/>
    </source>
</evidence>
<dbReference type="InterPro" id="IPR027417">
    <property type="entry name" value="P-loop_NTPase"/>
</dbReference>
<dbReference type="InterPro" id="IPR029062">
    <property type="entry name" value="Class_I_gatase-like"/>
</dbReference>
<reference evidence="12" key="1">
    <citation type="submission" date="2022-07" db="EMBL/GenBank/DDBJ databases">
        <authorList>
            <person name="Trinca V."/>
            <person name="Uliana J.V.C."/>
            <person name="Torres T.T."/>
            <person name="Ward R.J."/>
            <person name="Monesi N."/>
        </authorList>
    </citation>
    <scope>NUCLEOTIDE SEQUENCE</scope>
    <source>
        <strain evidence="12">HSMRA1968</strain>
        <tissue evidence="12">Whole embryos</tissue>
    </source>
</reference>
<protein>
    <recommendedName>
        <fullName evidence="9">CTP synthase</fullName>
        <ecNumber evidence="9">6.3.4.2</ecNumber>
    </recommendedName>
    <alternativeName>
        <fullName evidence="9">UTP--ammonia ligase</fullName>
    </alternativeName>
</protein>
<dbReference type="PROSITE" id="PS51273">
    <property type="entry name" value="GATASE_TYPE_1"/>
    <property type="match status" value="1"/>
</dbReference>
<dbReference type="NCBIfam" id="NF003792">
    <property type="entry name" value="PRK05380.1"/>
    <property type="match status" value="1"/>
</dbReference>
<evidence type="ECO:0000259" key="10">
    <source>
        <dbReference type="Pfam" id="PF00117"/>
    </source>
</evidence>
<dbReference type="InterPro" id="IPR004468">
    <property type="entry name" value="CTP_synthase"/>
</dbReference>
<dbReference type="SUPFAM" id="SSF52540">
    <property type="entry name" value="P-loop containing nucleoside triphosphate hydrolases"/>
    <property type="match status" value="1"/>
</dbReference>
<dbReference type="Proteomes" id="UP001151699">
    <property type="component" value="Unassembled WGS sequence"/>
</dbReference>
<evidence type="ECO:0000256" key="5">
    <source>
        <dbReference type="ARBA" id="ARBA00022840"/>
    </source>
</evidence>
<dbReference type="GO" id="GO:0005524">
    <property type="term" value="F:ATP binding"/>
    <property type="evidence" value="ECO:0007669"/>
    <property type="project" value="UniProtKB-KW"/>
</dbReference>
<evidence type="ECO:0000256" key="6">
    <source>
        <dbReference type="ARBA" id="ARBA00022962"/>
    </source>
</evidence>
<keyword evidence="4 9" id="KW-0547">Nucleotide-binding</keyword>
<gene>
    <name evidence="12" type="primary">pyrG</name>
    <name evidence="12" type="ORF">Bhyg_15843</name>
</gene>
<keyword evidence="3 9" id="KW-0436">Ligase</keyword>
<evidence type="ECO:0000256" key="8">
    <source>
        <dbReference type="ARBA" id="ARBA00047781"/>
    </source>
</evidence>
<evidence type="ECO:0000256" key="1">
    <source>
        <dbReference type="ARBA" id="ARBA00005171"/>
    </source>
</evidence>
<dbReference type="InterPro" id="IPR017456">
    <property type="entry name" value="CTP_synthase_N"/>
</dbReference>
<dbReference type="Gene3D" id="3.40.50.880">
    <property type="match status" value="2"/>
</dbReference>
<sequence length="438" mass="48743">MHGGVVSSLGKGVASGIIGALLQEYGYKVRLRKLDPYFNLDSGTMQPNEHGEVFVTEDGAETDLDLGHYERFTAVSTTKRDHITAGERQGAYLGKTVQVVPNVTNLIKEFITSDLNTEDFIICEIGGTVGDIEAQPFLEAIRQIRNDLSKENTAFIHMTLVPYLRVAKELKTKPTQHSVKELRGTGIQPDILLLRSEQPLPIHIKQKVALHCNIDQERILKHFGISPTVLANTKKWNNIVRQIANLKTNITIAIVGKYMKTKDAYKSVTESLMHAGVANQYKVMIKWVDAGEITEENINEKLAGSSGVLVLGGFGARDTEGICLGMQLALIEYARHVLNIKDATSSEFNIKGTNIICHMKEWIRSGLIENRANCHQLGGTMSGYASDNDMVEIVELLKHPYFIGVQFHPELKSRIFDPHPLFVEFIKSASSKELYLEG</sequence>
<dbReference type="PANTHER" id="PTHR11550:SF0">
    <property type="entry name" value="CTP SYNTHASE-RELATED"/>
    <property type="match status" value="1"/>
</dbReference>
<keyword evidence="6 9" id="KW-0315">Glutamine amidotransferase</keyword>
<dbReference type="AlphaFoldDB" id="A0A9Q0RW34"/>
<feature type="domain" description="CTP synthase N-terminal" evidence="11">
    <location>
        <begin position="2"/>
        <end position="223"/>
    </location>
</feature>
<accession>A0A9Q0RW34</accession>
<dbReference type="Pfam" id="PF00117">
    <property type="entry name" value="GATase"/>
    <property type="match status" value="1"/>
</dbReference>
<evidence type="ECO:0000256" key="3">
    <source>
        <dbReference type="ARBA" id="ARBA00022598"/>
    </source>
</evidence>
<dbReference type="GO" id="GO:0042802">
    <property type="term" value="F:identical protein binding"/>
    <property type="evidence" value="ECO:0007669"/>
    <property type="project" value="TreeGrafter"/>
</dbReference>
<keyword evidence="13" id="KW-1185">Reference proteome</keyword>
<dbReference type="GO" id="GO:0005829">
    <property type="term" value="C:cytosol"/>
    <property type="evidence" value="ECO:0007669"/>
    <property type="project" value="TreeGrafter"/>
</dbReference>
<evidence type="ECO:0000256" key="7">
    <source>
        <dbReference type="ARBA" id="ARBA00022975"/>
    </source>
</evidence>
<dbReference type="EC" id="6.3.4.2" evidence="9"/>
<dbReference type="SUPFAM" id="SSF52317">
    <property type="entry name" value="Class I glutamine amidotransferase-like"/>
    <property type="match status" value="1"/>
</dbReference>
<evidence type="ECO:0000256" key="9">
    <source>
        <dbReference type="RuleBase" id="RU810713"/>
    </source>
</evidence>
<comment type="function">
    <text evidence="9">Catalyzes the ATP-dependent amination of UTP to CTP with either L-glutamine or ammonia as the source of nitrogen.</text>
</comment>
<dbReference type="PANTHER" id="PTHR11550">
    <property type="entry name" value="CTP SYNTHASE"/>
    <property type="match status" value="1"/>
</dbReference>
<dbReference type="GO" id="GO:0044210">
    <property type="term" value="P:'de novo' CTP biosynthetic process"/>
    <property type="evidence" value="ECO:0007669"/>
    <property type="project" value="UniProtKB-UniRule"/>
</dbReference>
<comment type="caution">
    <text evidence="12">The sequence shown here is derived from an EMBL/GenBank/DDBJ whole genome shotgun (WGS) entry which is preliminary data.</text>
</comment>
<evidence type="ECO:0000313" key="13">
    <source>
        <dbReference type="Proteomes" id="UP001151699"/>
    </source>
</evidence>
<keyword evidence="5 9" id="KW-0067">ATP-binding</keyword>
<evidence type="ECO:0000313" key="12">
    <source>
        <dbReference type="EMBL" id="KAJ6634346.1"/>
    </source>
</evidence>
<dbReference type="Gene3D" id="3.40.50.300">
    <property type="entry name" value="P-loop containing nucleotide triphosphate hydrolases"/>
    <property type="match status" value="1"/>
</dbReference>
<dbReference type="GO" id="GO:0003883">
    <property type="term" value="F:CTP synthase activity"/>
    <property type="evidence" value="ECO:0007669"/>
    <property type="project" value="UniProtKB-UniRule"/>
</dbReference>
<evidence type="ECO:0000259" key="11">
    <source>
        <dbReference type="Pfam" id="PF06418"/>
    </source>
</evidence>